<name>A0A895YE00_9ACTN</name>
<dbReference type="InterPro" id="IPR000772">
    <property type="entry name" value="Ricin_B_lectin"/>
</dbReference>
<feature type="region of interest" description="Disordered" evidence="1">
    <location>
        <begin position="52"/>
        <end position="122"/>
    </location>
</feature>
<sequence>MVRRGRHRGSDRPLGWDAPTRLASSLAAAAVLASVLVVTVAWQPNQLPLRFTPGDGAAATGPPRPAEQAHPTSTDRPGDRGGLTAAQPAEAKPLPSTAPDPTPDPPAADEAAEPTSEPAPPAPSAVLLIAAHSGKCAEVFGLRTHDGARAVQWDCHGGDNQHFQLLDAGAGHVTIRAGHSGKCLGAKDGSRRDQAPVVQVSCTGAASQQFRRDDAGGGQVRFVLRHSGKCLDVFGASQENDAPLIQWPCHHNPNQRWELNPA</sequence>
<keyword evidence="5" id="KW-1185">Reference proteome</keyword>
<dbReference type="AlphaFoldDB" id="A0A895YE00"/>
<organism evidence="4 5">
    <name type="scientific">Natronosporangium hydrolyticum</name>
    <dbReference type="NCBI Taxonomy" id="2811111"/>
    <lineage>
        <taxon>Bacteria</taxon>
        <taxon>Bacillati</taxon>
        <taxon>Actinomycetota</taxon>
        <taxon>Actinomycetes</taxon>
        <taxon>Micromonosporales</taxon>
        <taxon>Micromonosporaceae</taxon>
        <taxon>Natronosporangium</taxon>
    </lineage>
</organism>
<evidence type="ECO:0000256" key="1">
    <source>
        <dbReference type="SAM" id="MobiDB-lite"/>
    </source>
</evidence>
<dbReference type="InterPro" id="IPR035992">
    <property type="entry name" value="Ricin_B-like_lectins"/>
</dbReference>
<keyword evidence="2" id="KW-0812">Transmembrane</keyword>
<dbReference type="SMART" id="SM00458">
    <property type="entry name" value="RICIN"/>
    <property type="match status" value="1"/>
</dbReference>
<dbReference type="Gene3D" id="2.80.10.50">
    <property type="match status" value="1"/>
</dbReference>
<dbReference type="PROSITE" id="PS50231">
    <property type="entry name" value="RICIN_B_LECTIN"/>
    <property type="match status" value="1"/>
</dbReference>
<dbReference type="Proteomes" id="UP000662857">
    <property type="component" value="Chromosome"/>
</dbReference>
<dbReference type="SUPFAM" id="SSF50370">
    <property type="entry name" value="Ricin B-like lectins"/>
    <property type="match status" value="1"/>
</dbReference>
<dbReference type="EMBL" id="CP070499">
    <property type="protein sequence ID" value="QSB16044.1"/>
    <property type="molecule type" value="Genomic_DNA"/>
</dbReference>
<gene>
    <name evidence="4" type="ORF">JQS43_06960</name>
</gene>
<evidence type="ECO:0000259" key="3">
    <source>
        <dbReference type="SMART" id="SM00458"/>
    </source>
</evidence>
<dbReference type="Pfam" id="PF00652">
    <property type="entry name" value="Ricin_B_lectin"/>
    <property type="match status" value="1"/>
</dbReference>
<dbReference type="CDD" id="cd00161">
    <property type="entry name" value="beta-trefoil_Ricin-like"/>
    <property type="match status" value="1"/>
</dbReference>
<reference evidence="4" key="1">
    <citation type="submission" date="2021-02" db="EMBL/GenBank/DDBJ databases">
        <title>Natrosporangium hydrolyticum gen. nov., sp. nov, a haloalkaliphilic actinobacterium from a soda solonchak soil.</title>
        <authorList>
            <person name="Sorokin D.Y."/>
            <person name="Khijniak T.V."/>
            <person name="Zakharycheva A.P."/>
            <person name="Boueva O.V."/>
            <person name="Ariskina E.V."/>
            <person name="Hahnke R.L."/>
            <person name="Bunk B."/>
            <person name="Sproer C."/>
            <person name="Schumann P."/>
            <person name="Evtushenko L.I."/>
            <person name="Kublanov I.V."/>
        </authorList>
    </citation>
    <scope>NUCLEOTIDE SEQUENCE</scope>
    <source>
        <strain evidence="4">DSM 106523</strain>
    </source>
</reference>
<evidence type="ECO:0000313" key="5">
    <source>
        <dbReference type="Proteomes" id="UP000662857"/>
    </source>
</evidence>
<feature type="transmembrane region" description="Helical" evidence="2">
    <location>
        <begin position="21"/>
        <end position="42"/>
    </location>
</feature>
<accession>A0A895YE00</accession>
<dbReference type="RefSeq" id="WP_239678244.1">
    <property type="nucleotide sequence ID" value="NZ_CP070499.1"/>
</dbReference>
<feature type="compositionally biased region" description="Pro residues" evidence="1">
    <location>
        <begin position="96"/>
        <end position="106"/>
    </location>
</feature>
<dbReference type="KEGG" id="nhy:JQS43_06960"/>
<evidence type="ECO:0000313" key="4">
    <source>
        <dbReference type="EMBL" id="QSB16044.1"/>
    </source>
</evidence>
<proteinExistence type="predicted"/>
<feature type="domain" description="Ricin B lectin" evidence="3">
    <location>
        <begin position="124"/>
        <end position="260"/>
    </location>
</feature>
<evidence type="ECO:0000256" key="2">
    <source>
        <dbReference type="SAM" id="Phobius"/>
    </source>
</evidence>
<protein>
    <submittedName>
        <fullName evidence="4">RICIN domain-containing protein</fullName>
    </submittedName>
</protein>
<keyword evidence="2" id="KW-1133">Transmembrane helix</keyword>
<keyword evidence="2" id="KW-0472">Membrane</keyword>